<accession>A0A0A9B2V9</accession>
<evidence type="ECO:0000313" key="1">
    <source>
        <dbReference type="EMBL" id="JAD57686.1"/>
    </source>
</evidence>
<organism evidence="1">
    <name type="scientific">Arundo donax</name>
    <name type="common">Giant reed</name>
    <name type="synonym">Donax arundinaceus</name>
    <dbReference type="NCBI Taxonomy" id="35708"/>
    <lineage>
        <taxon>Eukaryota</taxon>
        <taxon>Viridiplantae</taxon>
        <taxon>Streptophyta</taxon>
        <taxon>Embryophyta</taxon>
        <taxon>Tracheophyta</taxon>
        <taxon>Spermatophyta</taxon>
        <taxon>Magnoliopsida</taxon>
        <taxon>Liliopsida</taxon>
        <taxon>Poales</taxon>
        <taxon>Poaceae</taxon>
        <taxon>PACMAD clade</taxon>
        <taxon>Arundinoideae</taxon>
        <taxon>Arundineae</taxon>
        <taxon>Arundo</taxon>
    </lineage>
</organism>
<dbReference type="AlphaFoldDB" id="A0A0A9B2V9"/>
<reference evidence="1" key="1">
    <citation type="submission" date="2014-09" db="EMBL/GenBank/DDBJ databases">
        <authorList>
            <person name="Magalhaes I.L.F."/>
            <person name="Oliveira U."/>
            <person name="Santos F.R."/>
            <person name="Vidigal T.H.D.A."/>
            <person name="Brescovit A.D."/>
            <person name="Santos A.J."/>
        </authorList>
    </citation>
    <scope>NUCLEOTIDE SEQUENCE</scope>
    <source>
        <tissue evidence="1">Shoot tissue taken approximately 20 cm above the soil surface</tissue>
    </source>
</reference>
<name>A0A0A9B2V9_ARUDO</name>
<sequence length="44" mass="5165">MWQDRSLAVPASQRCPGQVHTFSWIRYHARGTPSQYLYHQSCIT</sequence>
<reference evidence="1" key="2">
    <citation type="journal article" date="2015" name="Data Brief">
        <title>Shoot transcriptome of the giant reed, Arundo donax.</title>
        <authorList>
            <person name="Barrero R.A."/>
            <person name="Guerrero F.D."/>
            <person name="Moolhuijzen P."/>
            <person name="Goolsby J.A."/>
            <person name="Tidwell J."/>
            <person name="Bellgard S.E."/>
            <person name="Bellgard M.I."/>
        </authorList>
    </citation>
    <scope>NUCLEOTIDE SEQUENCE</scope>
    <source>
        <tissue evidence="1">Shoot tissue taken approximately 20 cm above the soil surface</tissue>
    </source>
</reference>
<proteinExistence type="predicted"/>
<dbReference type="EMBL" id="GBRH01240209">
    <property type="protein sequence ID" value="JAD57686.1"/>
    <property type="molecule type" value="Transcribed_RNA"/>
</dbReference>
<protein>
    <submittedName>
        <fullName evidence="1">Uncharacterized protein</fullName>
    </submittedName>
</protein>